<dbReference type="RefSeq" id="XP_066656617.1">
    <property type="nucleotide sequence ID" value="XM_066795020.1"/>
</dbReference>
<dbReference type="EMBL" id="JBBPEH010000004">
    <property type="protein sequence ID" value="KAK7539346.1"/>
    <property type="molecule type" value="Genomic_DNA"/>
</dbReference>
<accession>A0ABR1LVY6</accession>
<name>A0ABR1LVY6_9PEZI</name>
<comment type="caution">
    <text evidence="1">The sequence shown here is derived from an EMBL/GenBank/DDBJ whole genome shotgun (WGS) entry which is preliminary data.</text>
</comment>
<keyword evidence="2" id="KW-1185">Reference proteome</keyword>
<proteinExistence type="predicted"/>
<protein>
    <submittedName>
        <fullName evidence="1">Uncharacterized protein</fullName>
    </submittedName>
</protein>
<reference evidence="1 2" key="1">
    <citation type="submission" date="2024-04" db="EMBL/GenBank/DDBJ databases">
        <title>Phyllosticta paracitricarpa is synonymous to the EU quarantine fungus P. citricarpa based on phylogenomic analyses.</title>
        <authorList>
            <consortium name="Lawrence Berkeley National Laboratory"/>
            <person name="Van ingen-buijs V.A."/>
            <person name="Van westerhoven A.C."/>
            <person name="Haridas S."/>
            <person name="Skiadas P."/>
            <person name="Martin F."/>
            <person name="Groenewald J.Z."/>
            <person name="Crous P.W."/>
            <person name="Seidl M.F."/>
        </authorList>
    </citation>
    <scope>NUCLEOTIDE SEQUENCE [LARGE SCALE GENOMIC DNA]</scope>
    <source>
        <strain evidence="1 2">CPC 17464</strain>
    </source>
</reference>
<evidence type="ECO:0000313" key="2">
    <source>
        <dbReference type="Proteomes" id="UP001360953"/>
    </source>
</evidence>
<evidence type="ECO:0000313" key="1">
    <source>
        <dbReference type="EMBL" id="KAK7539346.1"/>
    </source>
</evidence>
<dbReference type="Proteomes" id="UP001360953">
    <property type="component" value="Unassembled WGS sequence"/>
</dbReference>
<gene>
    <name evidence="1" type="ORF">J3D65DRAFT_276687</name>
</gene>
<organism evidence="1 2">
    <name type="scientific">Phyllosticta citribraziliensis</name>
    <dbReference type="NCBI Taxonomy" id="989973"/>
    <lineage>
        <taxon>Eukaryota</taxon>
        <taxon>Fungi</taxon>
        <taxon>Dikarya</taxon>
        <taxon>Ascomycota</taxon>
        <taxon>Pezizomycotina</taxon>
        <taxon>Dothideomycetes</taxon>
        <taxon>Dothideomycetes incertae sedis</taxon>
        <taxon>Botryosphaeriales</taxon>
        <taxon>Phyllostictaceae</taxon>
        <taxon>Phyllosticta</taxon>
    </lineage>
</organism>
<dbReference type="GeneID" id="92027926"/>
<sequence length="220" mass="24647">MVTGDSSPHGMFVGCSATCLPYSRFSLPVISSIHNLKPHFNKSTQSDVLSQILQCQRKAQSNNLVQCTTQSSIYCRLPCPVMTHQTHNPGIFRHPARQHQYAHLQDPIVESPTHIYLIWQVCRPSRLGNGIDWSIFQARRGSQASKAIKLRCATAESQDLFPNSLNNNISVTLLAGPASAPSHNWTVSLVYDRQEQLDREPRYMLPRKLGRASWTGHCVG</sequence>